<feature type="region of interest" description="Disordered" evidence="1">
    <location>
        <begin position="1"/>
        <end position="20"/>
    </location>
</feature>
<accession>A0AAD5QH70</accession>
<proteinExistence type="predicted"/>
<keyword evidence="3" id="KW-1185">Reference proteome</keyword>
<dbReference type="EMBL" id="JAHQIW010000958">
    <property type="protein sequence ID" value="KAJ1350877.1"/>
    <property type="molecule type" value="Genomic_DNA"/>
</dbReference>
<evidence type="ECO:0000256" key="1">
    <source>
        <dbReference type="SAM" id="MobiDB-lite"/>
    </source>
</evidence>
<gene>
    <name evidence="2" type="ORF">KIN20_006788</name>
</gene>
<sequence length="151" mass="16826">MLPGLAVSADEYTGNESDSIMDKNVHIPQGSEDDCNGTDDRQRALLKVDIVVGNWTINVQSPNVLRFCDQAAGVQHSIVTAVPTASSFLRTAHDQSLRVDCRANKYLWHSKERRLGGYHCGRNEDIHSSVYANEFYEATTPGKLLEQPFVF</sequence>
<protein>
    <submittedName>
        <fullName evidence="2">Uncharacterized protein</fullName>
    </submittedName>
</protein>
<dbReference type="AlphaFoldDB" id="A0AAD5QH70"/>
<reference evidence="2" key="1">
    <citation type="submission" date="2021-06" db="EMBL/GenBank/DDBJ databases">
        <title>Parelaphostrongylus tenuis whole genome reference sequence.</title>
        <authorList>
            <person name="Garwood T.J."/>
            <person name="Larsen P.A."/>
            <person name="Fountain-Jones N.M."/>
            <person name="Garbe J.R."/>
            <person name="Macchietto M.G."/>
            <person name="Kania S.A."/>
            <person name="Gerhold R.W."/>
            <person name="Richards J.E."/>
            <person name="Wolf T.M."/>
        </authorList>
    </citation>
    <scope>NUCLEOTIDE SEQUENCE</scope>
    <source>
        <strain evidence="2">MNPRO001-30</strain>
        <tissue evidence="2">Meninges</tissue>
    </source>
</reference>
<evidence type="ECO:0000313" key="3">
    <source>
        <dbReference type="Proteomes" id="UP001196413"/>
    </source>
</evidence>
<organism evidence="2 3">
    <name type="scientific">Parelaphostrongylus tenuis</name>
    <name type="common">Meningeal worm</name>
    <dbReference type="NCBI Taxonomy" id="148309"/>
    <lineage>
        <taxon>Eukaryota</taxon>
        <taxon>Metazoa</taxon>
        <taxon>Ecdysozoa</taxon>
        <taxon>Nematoda</taxon>
        <taxon>Chromadorea</taxon>
        <taxon>Rhabditida</taxon>
        <taxon>Rhabditina</taxon>
        <taxon>Rhabditomorpha</taxon>
        <taxon>Strongyloidea</taxon>
        <taxon>Metastrongylidae</taxon>
        <taxon>Parelaphostrongylus</taxon>
    </lineage>
</organism>
<name>A0AAD5QH70_PARTN</name>
<evidence type="ECO:0000313" key="2">
    <source>
        <dbReference type="EMBL" id="KAJ1350877.1"/>
    </source>
</evidence>
<dbReference type="Proteomes" id="UP001196413">
    <property type="component" value="Unassembled WGS sequence"/>
</dbReference>
<comment type="caution">
    <text evidence="2">The sequence shown here is derived from an EMBL/GenBank/DDBJ whole genome shotgun (WGS) entry which is preliminary data.</text>
</comment>